<dbReference type="AlphaFoldDB" id="A0A5P3XEU5"/>
<proteinExistence type="predicted"/>
<dbReference type="Pfam" id="PF03372">
    <property type="entry name" value="Exo_endo_phos"/>
    <property type="match status" value="1"/>
</dbReference>
<name>A0A5P3XEU5_PARBF</name>
<dbReference type="InterPro" id="IPR005135">
    <property type="entry name" value="Endo/exonuclease/phosphatase"/>
</dbReference>
<dbReference type="EMBL" id="CP032452">
    <property type="protein sequence ID" value="QEZ68721.1"/>
    <property type="molecule type" value="Genomic_DNA"/>
</dbReference>
<dbReference type="GO" id="GO:0016020">
    <property type="term" value="C:membrane"/>
    <property type="evidence" value="ECO:0007669"/>
    <property type="project" value="GOC"/>
</dbReference>
<dbReference type="Proteomes" id="UP000326961">
    <property type="component" value="Chromosome"/>
</dbReference>
<dbReference type="Gene3D" id="3.60.10.10">
    <property type="entry name" value="Endonuclease/exonuclease/phosphatase"/>
    <property type="match status" value="1"/>
</dbReference>
<dbReference type="GO" id="GO:0006506">
    <property type="term" value="P:GPI anchor biosynthetic process"/>
    <property type="evidence" value="ECO:0007669"/>
    <property type="project" value="TreeGrafter"/>
</dbReference>
<evidence type="ECO:0000313" key="2">
    <source>
        <dbReference type="EMBL" id="QEZ68721.1"/>
    </source>
</evidence>
<dbReference type="PANTHER" id="PTHR14859">
    <property type="entry name" value="CALCOFLUOR WHITE HYPERSENSITIVE PROTEIN PRECURSOR"/>
    <property type="match status" value="1"/>
</dbReference>
<dbReference type="RefSeq" id="WP_021428587.1">
    <property type="nucleotide sequence ID" value="NZ_BROK01000101.1"/>
</dbReference>
<accession>A0A5P3XEU5</accession>
<dbReference type="InterPro" id="IPR051916">
    <property type="entry name" value="GPI-anchor_lipid_remodeler"/>
</dbReference>
<dbReference type="InterPro" id="IPR036691">
    <property type="entry name" value="Endo/exonu/phosph_ase_sf"/>
</dbReference>
<dbReference type="GO" id="GO:0003824">
    <property type="term" value="F:catalytic activity"/>
    <property type="evidence" value="ECO:0007669"/>
    <property type="project" value="InterPro"/>
</dbReference>
<protein>
    <recommendedName>
        <fullName evidence="1">Endonuclease/exonuclease/phosphatase domain-containing protein</fullName>
    </recommendedName>
</protein>
<sequence length="250" mass="28449">MIKKLWAIIFIIIIVIGSCFLEVNKFTPKKEVKIVSYNIHSGLNKDMFPSLFDIIDFLRIENADIICLQEVNESAKAGFQVSSLKEDLDMYSHFGANVVKLGANYGLATYSKYKIISQNHIYLSSKTEQRGMLHTVVKLGLGRKLNIINLHLGLNDTERAKQLKEVEAFVKNLEDPYIVVGDFNDGNMNINEEIFKDAATKVNKDNTLTFSTALDRIDYILVSPDIEVIDYDVLMKNMSDHYPIVSKFKI</sequence>
<dbReference type="PANTHER" id="PTHR14859:SF1">
    <property type="entry name" value="PGAP2-INTERACTING PROTEIN"/>
    <property type="match status" value="1"/>
</dbReference>
<gene>
    <name evidence="2" type="ORF">D4A35_07115</name>
</gene>
<dbReference type="PROSITE" id="PS51257">
    <property type="entry name" value="PROKAR_LIPOPROTEIN"/>
    <property type="match status" value="1"/>
</dbReference>
<evidence type="ECO:0000313" key="3">
    <source>
        <dbReference type="Proteomes" id="UP000326961"/>
    </source>
</evidence>
<feature type="domain" description="Endonuclease/exonuclease/phosphatase" evidence="1">
    <location>
        <begin position="35"/>
        <end position="241"/>
    </location>
</feature>
<organism evidence="2 3">
    <name type="scientific">Paraclostridium bifermentans</name>
    <name type="common">Clostridium bifermentans</name>
    <dbReference type="NCBI Taxonomy" id="1490"/>
    <lineage>
        <taxon>Bacteria</taxon>
        <taxon>Bacillati</taxon>
        <taxon>Bacillota</taxon>
        <taxon>Clostridia</taxon>
        <taxon>Peptostreptococcales</taxon>
        <taxon>Peptostreptococcaceae</taxon>
        <taxon>Paraclostridium</taxon>
    </lineage>
</organism>
<reference evidence="2 3" key="1">
    <citation type="submission" date="2018-09" db="EMBL/GenBank/DDBJ databases">
        <title>A clostridial neurotoxin that targets Anopheles mosquitoes.</title>
        <authorList>
            <person name="Contreras E."/>
            <person name="Masuyer G."/>
            <person name="Qureshi N."/>
            <person name="Chawla S."/>
            <person name="Lim H.L."/>
            <person name="Chen J."/>
            <person name="Stenmark P."/>
            <person name="Gill S."/>
        </authorList>
    </citation>
    <scope>NUCLEOTIDE SEQUENCE [LARGE SCALE GENOMIC DNA]</scope>
    <source>
        <strain evidence="2 3">Cbm</strain>
    </source>
</reference>
<dbReference type="SUPFAM" id="SSF56219">
    <property type="entry name" value="DNase I-like"/>
    <property type="match status" value="1"/>
</dbReference>
<evidence type="ECO:0000259" key="1">
    <source>
        <dbReference type="Pfam" id="PF03372"/>
    </source>
</evidence>